<proteinExistence type="predicted"/>
<gene>
    <name evidence="1" type="ORF">WKW79_34875</name>
</gene>
<keyword evidence="2" id="KW-1185">Reference proteome</keyword>
<evidence type="ECO:0000313" key="1">
    <source>
        <dbReference type="EMBL" id="MEJ8859782.1"/>
    </source>
</evidence>
<dbReference type="InterPro" id="IPR036520">
    <property type="entry name" value="UPF0759_sf"/>
</dbReference>
<dbReference type="Proteomes" id="UP001367030">
    <property type="component" value="Unassembled WGS sequence"/>
</dbReference>
<evidence type="ECO:0000313" key="2">
    <source>
        <dbReference type="Proteomes" id="UP001367030"/>
    </source>
</evidence>
<name>A0ABU8XIS9_9BURK</name>
<reference evidence="1 2" key="1">
    <citation type="submission" date="2024-03" db="EMBL/GenBank/DDBJ databases">
        <title>Novel species of the genus Variovorax.</title>
        <authorList>
            <person name="Liu Q."/>
            <person name="Xin Y.-H."/>
        </authorList>
    </citation>
    <scope>NUCLEOTIDE SEQUENCE [LARGE SCALE GENOMIC DNA]</scope>
    <source>
        <strain evidence="1 2">KACC 18901</strain>
    </source>
</reference>
<dbReference type="PANTHER" id="PTHR30348:SF14">
    <property type="entry name" value="BLR8050 PROTEIN"/>
    <property type="match status" value="1"/>
</dbReference>
<dbReference type="RefSeq" id="WP_340339817.1">
    <property type="nucleotide sequence ID" value="NZ_JBBKZS010000037.1"/>
</dbReference>
<accession>A0ABU8XIS9</accession>
<dbReference type="EMBL" id="JBBKZS010000037">
    <property type="protein sequence ID" value="MEJ8859782.1"/>
    <property type="molecule type" value="Genomic_DNA"/>
</dbReference>
<dbReference type="Gene3D" id="3.20.20.410">
    <property type="entry name" value="Protein of unknown function UPF0759"/>
    <property type="match status" value="1"/>
</dbReference>
<dbReference type="PANTHER" id="PTHR30348">
    <property type="entry name" value="UNCHARACTERIZED PROTEIN YECE"/>
    <property type="match status" value="1"/>
</dbReference>
<dbReference type="InterPro" id="IPR002763">
    <property type="entry name" value="DUF72"/>
</dbReference>
<dbReference type="Pfam" id="PF01904">
    <property type="entry name" value="DUF72"/>
    <property type="match status" value="1"/>
</dbReference>
<protein>
    <submittedName>
        <fullName evidence="1">DUF72 domain-containing protein</fullName>
    </submittedName>
</protein>
<organism evidence="1 2">
    <name type="scientific">Variovorax robiniae</name>
    <dbReference type="NCBI Taxonomy" id="1836199"/>
    <lineage>
        <taxon>Bacteria</taxon>
        <taxon>Pseudomonadati</taxon>
        <taxon>Pseudomonadota</taxon>
        <taxon>Betaproteobacteria</taxon>
        <taxon>Burkholderiales</taxon>
        <taxon>Comamonadaceae</taxon>
        <taxon>Variovorax</taxon>
    </lineage>
</organism>
<sequence length="266" mass="29730">MATHSFNAMAHVHRLRLGCAGWSVPRPFAAAFGDGTSQLARYATRFNAVEINSSFYRPHRRQTYERWAASTPPDFAFSVKLPQAITHELRLVRTMPVFDAFWDQVQGLGERLRCLLVQLPPTLAFDARVAGRFGTALRRRYQGPVAIEPRHGTWFAREADTLLASWRFGRVLADPVRHDAGVMPGGWPQTIYLRLHGSPRMYWSRYEEPLLGALATRLWTAVTDVEHCWCIFDNTAAGQSVGNALRLGAMLAASAPAGRAPDVRAT</sequence>
<comment type="caution">
    <text evidence="1">The sequence shown here is derived from an EMBL/GenBank/DDBJ whole genome shotgun (WGS) entry which is preliminary data.</text>
</comment>
<dbReference type="SUPFAM" id="SSF117396">
    <property type="entry name" value="TM1631-like"/>
    <property type="match status" value="1"/>
</dbReference>